<proteinExistence type="predicted"/>
<dbReference type="AlphaFoldDB" id="A0AA88SQ23"/>
<keyword evidence="1" id="KW-0812">Transmembrane</keyword>
<keyword evidence="1" id="KW-0472">Membrane</keyword>
<reference evidence="2" key="1">
    <citation type="submission" date="2023-08" db="EMBL/GenBank/DDBJ databases">
        <title>Pelteobagrus vachellii genome.</title>
        <authorList>
            <person name="Liu H."/>
        </authorList>
    </citation>
    <scope>NUCLEOTIDE SEQUENCE</scope>
    <source>
        <strain evidence="2">PRFRI_2022a</strain>
        <tissue evidence="2">Muscle</tissue>
    </source>
</reference>
<keyword evidence="1" id="KW-1133">Transmembrane helix</keyword>
<dbReference type="Proteomes" id="UP001187315">
    <property type="component" value="Unassembled WGS sequence"/>
</dbReference>
<organism evidence="2 3">
    <name type="scientific">Tachysurus vachellii</name>
    <name type="common">Darkbarbel catfish</name>
    <name type="synonym">Pelteobagrus vachellii</name>
    <dbReference type="NCBI Taxonomy" id="175792"/>
    <lineage>
        <taxon>Eukaryota</taxon>
        <taxon>Metazoa</taxon>
        <taxon>Chordata</taxon>
        <taxon>Craniata</taxon>
        <taxon>Vertebrata</taxon>
        <taxon>Euteleostomi</taxon>
        <taxon>Actinopterygii</taxon>
        <taxon>Neopterygii</taxon>
        <taxon>Teleostei</taxon>
        <taxon>Ostariophysi</taxon>
        <taxon>Siluriformes</taxon>
        <taxon>Bagridae</taxon>
        <taxon>Tachysurus</taxon>
    </lineage>
</organism>
<comment type="caution">
    <text evidence="2">The sequence shown here is derived from an EMBL/GenBank/DDBJ whole genome shotgun (WGS) entry which is preliminary data.</text>
</comment>
<dbReference type="EMBL" id="JAVHJS010000013">
    <property type="protein sequence ID" value="KAK2839118.1"/>
    <property type="molecule type" value="Genomic_DNA"/>
</dbReference>
<feature type="transmembrane region" description="Helical" evidence="1">
    <location>
        <begin position="12"/>
        <end position="32"/>
    </location>
</feature>
<protein>
    <submittedName>
        <fullName evidence="2">Uncharacterized protein</fullName>
    </submittedName>
</protein>
<name>A0AA88SQ23_TACVA</name>
<accession>A0AA88SQ23</accession>
<gene>
    <name evidence="2" type="ORF">Q7C36_013932</name>
</gene>
<feature type="transmembrane region" description="Helical" evidence="1">
    <location>
        <begin position="52"/>
        <end position="71"/>
    </location>
</feature>
<evidence type="ECO:0000313" key="3">
    <source>
        <dbReference type="Proteomes" id="UP001187315"/>
    </source>
</evidence>
<evidence type="ECO:0000256" key="1">
    <source>
        <dbReference type="SAM" id="Phobius"/>
    </source>
</evidence>
<keyword evidence="3" id="KW-1185">Reference proteome</keyword>
<evidence type="ECO:0000313" key="2">
    <source>
        <dbReference type="EMBL" id="KAK2839118.1"/>
    </source>
</evidence>
<sequence length="171" mass="19529">MKQRNISKITESVLLMYCYYQINTCHFFSFLIESSGTEKRTGPDIFFSPAVFILLCLYFFFLTLLTVSLSASTRLLSHKTRLRGALPARATSRPRGRRGRKYESRCDVCNESLDMDETVSLCVRPLWQMLREILQPDSHPRKQAGFVVEAETAAPSAPVASLAYNDCLFRK</sequence>